<name>A0A2V3U0N1_9HYPH</name>
<evidence type="ECO:0000256" key="5">
    <source>
        <dbReference type="ARBA" id="ARBA00022692"/>
    </source>
</evidence>
<feature type="transmembrane region" description="Helical" evidence="9">
    <location>
        <begin position="140"/>
        <end position="157"/>
    </location>
</feature>
<evidence type="ECO:0000259" key="10">
    <source>
        <dbReference type="Pfam" id="PF04290"/>
    </source>
</evidence>
<dbReference type="AlphaFoldDB" id="A0A2V3U0N1"/>
<comment type="subunit">
    <text evidence="9">The complex comprises the extracytoplasmic solute receptor protein and the two transmembrane proteins.</text>
</comment>
<dbReference type="InterPro" id="IPR055348">
    <property type="entry name" value="DctQ"/>
</dbReference>
<feature type="domain" description="Tripartite ATP-independent periplasmic transporters DctQ component" evidence="10">
    <location>
        <begin position="35"/>
        <end position="165"/>
    </location>
</feature>
<evidence type="ECO:0000256" key="2">
    <source>
        <dbReference type="ARBA" id="ARBA00022448"/>
    </source>
</evidence>
<comment type="caution">
    <text evidence="11">The sequence shown here is derived from an EMBL/GenBank/DDBJ whole genome shotgun (WGS) entry which is preliminary data.</text>
</comment>
<evidence type="ECO:0000256" key="8">
    <source>
        <dbReference type="ARBA" id="ARBA00038436"/>
    </source>
</evidence>
<dbReference type="EMBL" id="QJJK01000010">
    <property type="protein sequence ID" value="PXW55129.1"/>
    <property type="molecule type" value="Genomic_DNA"/>
</dbReference>
<evidence type="ECO:0000256" key="4">
    <source>
        <dbReference type="ARBA" id="ARBA00022519"/>
    </source>
</evidence>
<dbReference type="PANTHER" id="PTHR35011:SF2">
    <property type="entry name" value="2,3-DIKETO-L-GULONATE TRAP TRANSPORTER SMALL PERMEASE PROTEIN YIAM"/>
    <property type="match status" value="1"/>
</dbReference>
<dbReference type="Proteomes" id="UP000248021">
    <property type="component" value="Unassembled WGS sequence"/>
</dbReference>
<evidence type="ECO:0000313" key="11">
    <source>
        <dbReference type="EMBL" id="PXW55129.1"/>
    </source>
</evidence>
<comment type="function">
    <text evidence="9">Part of the tripartite ATP-independent periplasmic (TRAP) transport system.</text>
</comment>
<keyword evidence="5 9" id="KW-0812">Transmembrane</keyword>
<organism evidence="11 12">
    <name type="scientific">Chelatococcus asaccharovorans</name>
    <dbReference type="NCBI Taxonomy" id="28210"/>
    <lineage>
        <taxon>Bacteria</taxon>
        <taxon>Pseudomonadati</taxon>
        <taxon>Pseudomonadota</taxon>
        <taxon>Alphaproteobacteria</taxon>
        <taxon>Hyphomicrobiales</taxon>
        <taxon>Chelatococcaceae</taxon>
        <taxon>Chelatococcus</taxon>
    </lineage>
</organism>
<comment type="subcellular location">
    <subcellularLocation>
        <location evidence="1 9">Cell inner membrane</location>
        <topology evidence="1 9">Multi-pass membrane protein</topology>
    </subcellularLocation>
</comment>
<keyword evidence="3" id="KW-1003">Cell membrane</keyword>
<dbReference type="PANTHER" id="PTHR35011">
    <property type="entry name" value="2,3-DIKETO-L-GULONATE TRAP TRANSPORTER SMALL PERMEASE PROTEIN YIAM"/>
    <property type="match status" value="1"/>
</dbReference>
<evidence type="ECO:0000256" key="3">
    <source>
        <dbReference type="ARBA" id="ARBA00022475"/>
    </source>
</evidence>
<keyword evidence="6 9" id="KW-1133">Transmembrane helix</keyword>
<keyword evidence="2 9" id="KW-0813">Transport</keyword>
<evidence type="ECO:0000256" key="6">
    <source>
        <dbReference type="ARBA" id="ARBA00022989"/>
    </source>
</evidence>
<keyword evidence="12" id="KW-1185">Reference proteome</keyword>
<proteinExistence type="inferred from homology"/>
<dbReference type="Pfam" id="PF04290">
    <property type="entry name" value="DctQ"/>
    <property type="match status" value="1"/>
</dbReference>
<evidence type="ECO:0000256" key="7">
    <source>
        <dbReference type="ARBA" id="ARBA00023136"/>
    </source>
</evidence>
<accession>A0A2V3U0N1</accession>
<feature type="transmembrane region" description="Helical" evidence="9">
    <location>
        <begin position="21"/>
        <end position="38"/>
    </location>
</feature>
<dbReference type="OrthoDB" id="8452417at2"/>
<dbReference type="InterPro" id="IPR007387">
    <property type="entry name" value="TRAP_DctQ"/>
</dbReference>
<dbReference type="RefSeq" id="WP_110376732.1">
    <property type="nucleotide sequence ID" value="NZ_JAHBRY010000003.1"/>
</dbReference>
<keyword evidence="4 9" id="KW-0997">Cell inner membrane</keyword>
<evidence type="ECO:0000256" key="1">
    <source>
        <dbReference type="ARBA" id="ARBA00004429"/>
    </source>
</evidence>
<gene>
    <name evidence="11" type="ORF">C7450_11068</name>
</gene>
<dbReference type="GO" id="GO:0015740">
    <property type="term" value="P:C4-dicarboxylate transport"/>
    <property type="evidence" value="ECO:0007669"/>
    <property type="project" value="TreeGrafter"/>
</dbReference>
<evidence type="ECO:0000256" key="9">
    <source>
        <dbReference type="RuleBase" id="RU369079"/>
    </source>
</evidence>
<reference evidence="11 12" key="1">
    <citation type="submission" date="2018-05" db="EMBL/GenBank/DDBJ databases">
        <title>Genomic Encyclopedia of Type Strains, Phase IV (KMG-IV): sequencing the most valuable type-strain genomes for metagenomic binning, comparative biology and taxonomic classification.</title>
        <authorList>
            <person name="Goeker M."/>
        </authorList>
    </citation>
    <scope>NUCLEOTIDE SEQUENCE [LARGE SCALE GENOMIC DNA]</scope>
    <source>
        <strain evidence="11 12">DSM 6462</strain>
    </source>
</reference>
<feature type="transmembrane region" description="Helical" evidence="9">
    <location>
        <begin position="96"/>
        <end position="120"/>
    </location>
</feature>
<keyword evidence="7 9" id="KW-0472">Membrane</keyword>
<comment type="similarity">
    <text evidence="8 9">Belongs to the TRAP transporter small permease family.</text>
</comment>
<dbReference type="GO" id="GO:0022857">
    <property type="term" value="F:transmembrane transporter activity"/>
    <property type="evidence" value="ECO:0007669"/>
    <property type="project" value="UniProtKB-UniRule"/>
</dbReference>
<feature type="transmembrane region" description="Helical" evidence="9">
    <location>
        <begin position="58"/>
        <end position="75"/>
    </location>
</feature>
<dbReference type="GO" id="GO:0005886">
    <property type="term" value="C:plasma membrane"/>
    <property type="evidence" value="ECO:0007669"/>
    <property type="project" value="UniProtKB-SubCell"/>
</dbReference>
<sequence length="185" mass="20492">MNDAPRKLALALSAVLQPLERMAIALAIVVLLALLVLTNIEVAGRYFLGFSTLIADEYGGYAYSWLVLLGAVHLLRSDSYLTMTLIIDRLPRLRTAMGVVAGVLGLVTSLILLWSCWQTFDLSWQFGTKSIQPSQTPLYLPQAIMPIGFLMLVLAYLEDILRRLSGLPPRRQEDDTATWGEGDVL</sequence>
<evidence type="ECO:0000313" key="12">
    <source>
        <dbReference type="Proteomes" id="UP000248021"/>
    </source>
</evidence>
<protein>
    <recommendedName>
        <fullName evidence="9">TRAP transporter small permease protein</fullName>
    </recommendedName>
</protein>